<evidence type="ECO:0000313" key="3">
    <source>
        <dbReference type="Proteomes" id="UP000237889"/>
    </source>
</evidence>
<keyword evidence="1" id="KW-0732">Signal</keyword>
<accession>A0A2S0NHJ4</accession>
<gene>
    <name evidence="2" type="ORF">C6569_21385</name>
</gene>
<dbReference type="RefSeq" id="WP_106750761.1">
    <property type="nucleotide sequence ID" value="NZ_CP027668.1"/>
</dbReference>
<dbReference type="EMBL" id="CP027668">
    <property type="protein sequence ID" value="AVO47391.1"/>
    <property type="molecule type" value="Genomic_DNA"/>
</dbReference>
<reference evidence="2 3" key="1">
    <citation type="submission" date="2018-03" db="EMBL/GenBank/DDBJ databases">
        <title>Genome sequencing of Phreatobacter sp.</title>
        <authorList>
            <person name="Kim S.-J."/>
            <person name="Heo J."/>
            <person name="Kwon S.-W."/>
        </authorList>
    </citation>
    <scope>NUCLEOTIDE SEQUENCE [LARGE SCALE GENOMIC DNA]</scope>
    <source>
        <strain evidence="2 3">S-12</strain>
    </source>
</reference>
<dbReference type="Gene3D" id="2.60.40.1890">
    <property type="entry name" value="PCu(A)C copper chaperone"/>
    <property type="match status" value="1"/>
</dbReference>
<dbReference type="SUPFAM" id="SSF110087">
    <property type="entry name" value="DR1885-like metal-binding protein"/>
    <property type="match status" value="1"/>
</dbReference>
<evidence type="ECO:0008006" key="4">
    <source>
        <dbReference type="Google" id="ProtNLM"/>
    </source>
</evidence>
<evidence type="ECO:0000256" key="1">
    <source>
        <dbReference type="SAM" id="SignalP"/>
    </source>
</evidence>
<dbReference type="Pfam" id="PF04314">
    <property type="entry name" value="PCuAC"/>
    <property type="match status" value="1"/>
</dbReference>
<organism evidence="2 3">
    <name type="scientific">Phreatobacter cathodiphilus</name>
    <dbReference type="NCBI Taxonomy" id="1868589"/>
    <lineage>
        <taxon>Bacteria</taxon>
        <taxon>Pseudomonadati</taxon>
        <taxon>Pseudomonadota</taxon>
        <taxon>Alphaproteobacteria</taxon>
        <taxon>Hyphomicrobiales</taxon>
        <taxon>Phreatobacteraceae</taxon>
        <taxon>Phreatobacter</taxon>
    </lineage>
</organism>
<feature type="signal peptide" evidence="1">
    <location>
        <begin position="1"/>
        <end position="21"/>
    </location>
</feature>
<proteinExistence type="predicted"/>
<dbReference type="InterPro" id="IPR007410">
    <property type="entry name" value="LpqE-like"/>
</dbReference>
<evidence type="ECO:0000313" key="2">
    <source>
        <dbReference type="EMBL" id="AVO47391.1"/>
    </source>
</evidence>
<dbReference type="KEGG" id="phr:C6569_21385"/>
<keyword evidence="3" id="KW-1185">Reference proteome</keyword>
<dbReference type="PANTHER" id="PTHR36302">
    <property type="entry name" value="BLR7088 PROTEIN"/>
    <property type="match status" value="1"/>
</dbReference>
<dbReference type="OrthoDB" id="9796962at2"/>
<dbReference type="AlphaFoldDB" id="A0A2S0NHJ4"/>
<feature type="chain" id="PRO_5015417244" description="Copper chaperone PCu(A)C" evidence="1">
    <location>
        <begin position="22"/>
        <end position="168"/>
    </location>
</feature>
<dbReference type="InterPro" id="IPR036182">
    <property type="entry name" value="PCuAC_sf"/>
</dbReference>
<dbReference type="PANTHER" id="PTHR36302:SF1">
    <property type="entry name" value="COPPER CHAPERONE PCU(A)C"/>
    <property type="match status" value="1"/>
</dbReference>
<name>A0A2S0NHJ4_9HYPH</name>
<protein>
    <recommendedName>
        <fullName evidence="4">Copper chaperone PCu(A)C</fullName>
    </recommendedName>
</protein>
<sequence>MNRRLFLAAAAAILPLAPAWAQTHGATTFRAGPIVVEAPWTRATPGGARVAGGFMVIRNTGATADRLVGGTFPGAPRVEVHEMATVDGVMRMREVRGGIEIPAGGTVELRPGGYHMMFMDLAQQIRTGAPLRGTLVFEKAGAVTIDYSVAPVGAPGPTGGHGHGTPRH</sequence>
<dbReference type="InterPro" id="IPR058248">
    <property type="entry name" value="Lxx211020-like"/>
</dbReference>
<dbReference type="Proteomes" id="UP000237889">
    <property type="component" value="Chromosome"/>
</dbReference>